<dbReference type="PANTHER" id="PTHR46104:SF1">
    <property type="entry name" value="GENE 9195-RELATED"/>
    <property type="match status" value="1"/>
</dbReference>
<dbReference type="SMART" id="SM01411">
    <property type="entry name" value="Ephrin_rec_like"/>
    <property type="match status" value="4"/>
</dbReference>
<evidence type="ECO:0000313" key="3">
    <source>
        <dbReference type="RefSeq" id="XP_070437007.1"/>
    </source>
</evidence>
<accession>A0ABM4L989</accession>
<dbReference type="GeneID" id="103544614"/>
<proteinExistence type="predicted"/>
<protein>
    <submittedName>
        <fullName evidence="3">Multiple epidermal growth factor-like domains protein 11 isoform X2</fullName>
    </submittedName>
</protein>
<dbReference type="RefSeq" id="XP_070437007.1">
    <property type="nucleotide sequence ID" value="XM_070580906.1"/>
</dbReference>
<reference evidence="3" key="1">
    <citation type="submission" date="2025-08" db="UniProtKB">
        <authorList>
            <consortium name="RefSeq"/>
        </authorList>
    </citation>
    <scope>IDENTIFICATION</scope>
    <source>
        <tissue evidence="3">Blood</tissue>
    </source>
</reference>
<keyword evidence="2" id="KW-1185">Reference proteome</keyword>
<dbReference type="Gene3D" id="2.10.50.10">
    <property type="entry name" value="Tumor Necrosis Factor Receptor, subunit A, domain 2"/>
    <property type="match status" value="2"/>
</dbReference>
<name>A0ABM4L989_EQUPR</name>
<sequence length="413" mass="42134">MGAQHSAGSPPDHWEPTRLPGLFPSIPLTSAGASVPARCPPGTWSEEGNQTPEGCQDCYGGRLCSGSHPSIWPAPGHPGISCTEGTVSATTMEGVSGRSCPPGPFSPLGMAEPTPCPPGSYTSSTRTTKCHICPSSRYCVPGLRPQLCPRGFYCPEGTGLNWQPCPPGTYSPVPGLGSLPGCRVCDGGRFCPRASATEAGGQCWEGFFCSRGSTRPNPEAGTEEGAGPCPQGHYCPRGSAVPQPCPPGTFGSCAKLSSEDSCSPCPPGHYCSSAGLASPSGLCSTGFFCLSGALVPNGSLGDQAGGPCPTGTLVAGLRGAGEVGNEQTPRLPPRQGPRAIRRLPAVPWALQELSLGWGRSEHQRVGLLVALTCGPAFLSGHFCPPGTAVPRPCPAGTHNGLAARGHCEPCPEG</sequence>
<dbReference type="PANTHER" id="PTHR46104">
    <property type="entry name" value="GENE 9195-RELATED-RELATED"/>
    <property type="match status" value="1"/>
</dbReference>
<gene>
    <name evidence="3" type="primary">LOC103544614</name>
</gene>
<feature type="region of interest" description="Disordered" evidence="1">
    <location>
        <begin position="1"/>
        <end position="21"/>
    </location>
</feature>
<evidence type="ECO:0000256" key="1">
    <source>
        <dbReference type="SAM" id="MobiDB-lite"/>
    </source>
</evidence>
<dbReference type="Proteomes" id="UP001652662">
    <property type="component" value="Chromosome 17"/>
</dbReference>
<evidence type="ECO:0000313" key="2">
    <source>
        <dbReference type="Proteomes" id="UP001652662"/>
    </source>
</evidence>
<dbReference type="SUPFAM" id="SSF57184">
    <property type="entry name" value="Growth factor receptor domain"/>
    <property type="match status" value="1"/>
</dbReference>
<organism evidence="2 3">
    <name type="scientific">Equus przewalskii</name>
    <name type="common">Przewalski's horse</name>
    <name type="synonym">Equus caballus przewalskii</name>
    <dbReference type="NCBI Taxonomy" id="9798"/>
    <lineage>
        <taxon>Eukaryota</taxon>
        <taxon>Metazoa</taxon>
        <taxon>Chordata</taxon>
        <taxon>Craniata</taxon>
        <taxon>Vertebrata</taxon>
        <taxon>Euteleostomi</taxon>
        <taxon>Mammalia</taxon>
        <taxon>Eutheria</taxon>
        <taxon>Laurasiatheria</taxon>
        <taxon>Perissodactyla</taxon>
        <taxon>Equidae</taxon>
        <taxon>Equus</taxon>
    </lineage>
</organism>
<dbReference type="InterPro" id="IPR009030">
    <property type="entry name" value="Growth_fac_rcpt_cys_sf"/>
</dbReference>